<protein>
    <submittedName>
        <fullName evidence="1">Uncharacterized protein</fullName>
    </submittedName>
</protein>
<dbReference type="Proteomes" id="UP000006253">
    <property type="component" value="Unassembled WGS sequence"/>
</dbReference>
<evidence type="ECO:0000313" key="2">
    <source>
        <dbReference type="Proteomes" id="UP000006253"/>
    </source>
</evidence>
<accession>A0A0E2B620</accession>
<sequence>MIKQNQILRYTLSKKEIGFYIRYCKNIRKFECYNEGSEMVPLFLLSSFIFNILNQSQSFFQ</sequence>
<dbReference type="EMBL" id="AHMY02000022">
    <property type="protein sequence ID" value="EKO16733.1"/>
    <property type="molecule type" value="Genomic_DNA"/>
</dbReference>
<gene>
    <name evidence="1" type="ORF">LEP1GSC081_2769</name>
</gene>
<comment type="caution">
    <text evidence="1">The sequence shown here is derived from an EMBL/GenBank/DDBJ whole genome shotgun (WGS) entry which is preliminary data.</text>
</comment>
<evidence type="ECO:0000313" key="1">
    <source>
        <dbReference type="EMBL" id="EKO16733.1"/>
    </source>
</evidence>
<reference evidence="1 2" key="1">
    <citation type="submission" date="2012-10" db="EMBL/GenBank/DDBJ databases">
        <authorList>
            <person name="Harkins D.M."/>
            <person name="Durkin A.S."/>
            <person name="Brinkac L.M."/>
            <person name="Selengut J.D."/>
            <person name="Sanka R."/>
            <person name="DePew J."/>
            <person name="Purushe J."/>
            <person name="Peacock S.J."/>
            <person name="Thaipadungpanit J."/>
            <person name="Wuthiekanun V.W."/>
            <person name="Day N.P."/>
            <person name="Vinetz J.M."/>
            <person name="Sutton G.G."/>
            <person name="Nelson W.C."/>
            <person name="Fouts D.E."/>
        </authorList>
    </citation>
    <scope>NUCLEOTIDE SEQUENCE [LARGE SCALE GENOMIC DNA]</scope>
    <source>
        <strain evidence="1 2">H1</strain>
    </source>
</reference>
<proteinExistence type="predicted"/>
<dbReference type="AlphaFoldDB" id="A0A0E2B620"/>
<organism evidence="1 2">
    <name type="scientific">Leptospira kirschneri str. H1</name>
    <dbReference type="NCBI Taxonomy" id="1049966"/>
    <lineage>
        <taxon>Bacteria</taxon>
        <taxon>Pseudomonadati</taxon>
        <taxon>Spirochaetota</taxon>
        <taxon>Spirochaetia</taxon>
        <taxon>Leptospirales</taxon>
        <taxon>Leptospiraceae</taxon>
        <taxon>Leptospira</taxon>
    </lineage>
</organism>
<name>A0A0E2B620_9LEPT</name>